<evidence type="ECO:0000256" key="1">
    <source>
        <dbReference type="SAM" id="MobiDB-lite"/>
    </source>
</evidence>
<evidence type="ECO:0000313" key="2">
    <source>
        <dbReference type="EMBL" id="KAJ8378265.1"/>
    </source>
</evidence>
<organism evidence="2 3">
    <name type="scientific">Aldrovandia affinis</name>
    <dbReference type="NCBI Taxonomy" id="143900"/>
    <lineage>
        <taxon>Eukaryota</taxon>
        <taxon>Metazoa</taxon>
        <taxon>Chordata</taxon>
        <taxon>Craniata</taxon>
        <taxon>Vertebrata</taxon>
        <taxon>Euteleostomi</taxon>
        <taxon>Actinopterygii</taxon>
        <taxon>Neopterygii</taxon>
        <taxon>Teleostei</taxon>
        <taxon>Notacanthiformes</taxon>
        <taxon>Halosauridae</taxon>
        <taxon>Aldrovandia</taxon>
    </lineage>
</organism>
<sequence length="83" mass="8871">MALVTLQRSPTPSAASTASNTTTNAGEDFGSDDERRINQRKLIQTPAREAASCRSVLSTMGEEPRRPPPPPGEGAWLPPRANV</sequence>
<dbReference type="EMBL" id="JAINUG010000326">
    <property type="protein sequence ID" value="KAJ8378265.1"/>
    <property type="molecule type" value="Genomic_DNA"/>
</dbReference>
<protein>
    <submittedName>
        <fullName evidence="2">Uncharacterized protein</fullName>
    </submittedName>
</protein>
<name>A0AAD7RDU3_9TELE</name>
<proteinExistence type="predicted"/>
<feature type="region of interest" description="Disordered" evidence="1">
    <location>
        <begin position="1"/>
        <end position="83"/>
    </location>
</feature>
<dbReference type="AlphaFoldDB" id="A0AAD7RDU3"/>
<comment type="caution">
    <text evidence="2">The sequence shown here is derived from an EMBL/GenBank/DDBJ whole genome shotgun (WGS) entry which is preliminary data.</text>
</comment>
<feature type="compositionally biased region" description="Low complexity" evidence="1">
    <location>
        <begin position="73"/>
        <end position="83"/>
    </location>
</feature>
<gene>
    <name evidence="2" type="ORF">AAFF_G00244690</name>
</gene>
<feature type="compositionally biased region" description="Low complexity" evidence="1">
    <location>
        <begin position="9"/>
        <end position="25"/>
    </location>
</feature>
<evidence type="ECO:0000313" key="3">
    <source>
        <dbReference type="Proteomes" id="UP001221898"/>
    </source>
</evidence>
<keyword evidence="3" id="KW-1185">Reference proteome</keyword>
<reference evidence="2" key="1">
    <citation type="journal article" date="2023" name="Science">
        <title>Genome structures resolve the early diversification of teleost fishes.</title>
        <authorList>
            <person name="Parey E."/>
            <person name="Louis A."/>
            <person name="Montfort J."/>
            <person name="Bouchez O."/>
            <person name="Roques C."/>
            <person name="Iampietro C."/>
            <person name="Lluch J."/>
            <person name="Castinel A."/>
            <person name="Donnadieu C."/>
            <person name="Desvignes T."/>
            <person name="Floi Bucao C."/>
            <person name="Jouanno E."/>
            <person name="Wen M."/>
            <person name="Mejri S."/>
            <person name="Dirks R."/>
            <person name="Jansen H."/>
            <person name="Henkel C."/>
            <person name="Chen W.J."/>
            <person name="Zahm M."/>
            <person name="Cabau C."/>
            <person name="Klopp C."/>
            <person name="Thompson A.W."/>
            <person name="Robinson-Rechavi M."/>
            <person name="Braasch I."/>
            <person name="Lecointre G."/>
            <person name="Bobe J."/>
            <person name="Postlethwait J.H."/>
            <person name="Berthelot C."/>
            <person name="Roest Crollius H."/>
            <person name="Guiguen Y."/>
        </authorList>
    </citation>
    <scope>NUCLEOTIDE SEQUENCE</scope>
    <source>
        <strain evidence="2">NC1722</strain>
    </source>
</reference>
<accession>A0AAD7RDU3</accession>
<dbReference type="Proteomes" id="UP001221898">
    <property type="component" value="Unassembled WGS sequence"/>
</dbReference>